<evidence type="ECO:0000313" key="1">
    <source>
        <dbReference type="EMBL" id="CAL1698378.1"/>
    </source>
</evidence>
<reference evidence="2" key="1">
    <citation type="submission" date="2024-04" db="EMBL/GenBank/DDBJ databases">
        <authorList>
            <person name="Shaw F."/>
            <person name="Minotto A."/>
        </authorList>
    </citation>
    <scope>NUCLEOTIDE SEQUENCE [LARGE SCALE GENOMIC DNA]</scope>
</reference>
<accession>A0ABP1CUL0</accession>
<sequence length="170" mass="18882">MAPFKESDVLFLQNTYGSAPKNTKVTVDRVTSVGSNNTFPRPTEKTARYQVIYTKPVQEMVEVIGRGLPHDSIVVDGANAYTFWPEGREGRLTKPFTVQVTSEGRLQNRVLSVGQKVTLLAGRDSSSTKQSRPVTYRTALYKFKVYVPVITYAAAVLKDLKHTDIAKDPA</sequence>
<name>A0ABP1CUL0_9APHY</name>
<keyword evidence="2" id="KW-1185">Reference proteome</keyword>
<organism evidence="1 2">
    <name type="scientific">Somion occarium</name>
    <dbReference type="NCBI Taxonomy" id="3059160"/>
    <lineage>
        <taxon>Eukaryota</taxon>
        <taxon>Fungi</taxon>
        <taxon>Dikarya</taxon>
        <taxon>Basidiomycota</taxon>
        <taxon>Agaricomycotina</taxon>
        <taxon>Agaricomycetes</taxon>
        <taxon>Polyporales</taxon>
        <taxon>Cerrenaceae</taxon>
        <taxon>Somion</taxon>
    </lineage>
</organism>
<dbReference type="Proteomes" id="UP001497453">
    <property type="component" value="Chromosome 10"/>
</dbReference>
<protein>
    <submittedName>
        <fullName evidence="1">Uncharacterized protein</fullName>
    </submittedName>
</protein>
<evidence type="ECO:0000313" key="2">
    <source>
        <dbReference type="Proteomes" id="UP001497453"/>
    </source>
</evidence>
<dbReference type="EMBL" id="OZ037953">
    <property type="protein sequence ID" value="CAL1698378.1"/>
    <property type="molecule type" value="Genomic_DNA"/>
</dbReference>
<proteinExistence type="predicted"/>
<gene>
    <name evidence="1" type="ORF">GFSPODELE1_LOCUS2133</name>
</gene>